<dbReference type="InterPro" id="IPR011989">
    <property type="entry name" value="ARM-like"/>
</dbReference>
<evidence type="ECO:0000313" key="1">
    <source>
        <dbReference type="EMBL" id="KAG5646809.1"/>
    </source>
</evidence>
<dbReference type="Proteomes" id="UP000775547">
    <property type="component" value="Unassembled WGS sequence"/>
</dbReference>
<proteinExistence type="predicted"/>
<dbReference type="Gene3D" id="1.25.10.10">
    <property type="entry name" value="Leucine-rich Repeat Variant"/>
    <property type="match status" value="1"/>
</dbReference>
<organism evidence="1 2">
    <name type="scientific">Asterophora parasitica</name>
    <dbReference type="NCBI Taxonomy" id="117018"/>
    <lineage>
        <taxon>Eukaryota</taxon>
        <taxon>Fungi</taxon>
        <taxon>Dikarya</taxon>
        <taxon>Basidiomycota</taxon>
        <taxon>Agaricomycotina</taxon>
        <taxon>Agaricomycetes</taxon>
        <taxon>Agaricomycetidae</taxon>
        <taxon>Agaricales</taxon>
        <taxon>Tricholomatineae</taxon>
        <taxon>Lyophyllaceae</taxon>
        <taxon>Asterophora</taxon>
    </lineage>
</organism>
<evidence type="ECO:0000313" key="2">
    <source>
        <dbReference type="Proteomes" id="UP000775547"/>
    </source>
</evidence>
<keyword evidence="2" id="KW-1185">Reference proteome</keyword>
<accession>A0A9P7GA99</accession>
<dbReference type="AlphaFoldDB" id="A0A9P7GA99"/>
<gene>
    <name evidence="1" type="ORF">DXG03_002186</name>
</gene>
<sequence length="73" mass="8297">MNASHGYLPLDAFNFAVSHAVTLVEAGRTVDQKRIGYLFCAEVMPAEHELQLMLVNTIRKVNLTWNIYVHQPL</sequence>
<dbReference type="OrthoDB" id="29308at2759"/>
<protein>
    <submittedName>
        <fullName evidence="1">Uncharacterized protein</fullName>
    </submittedName>
</protein>
<name>A0A9P7GA99_9AGAR</name>
<reference evidence="1" key="1">
    <citation type="submission" date="2020-07" db="EMBL/GenBank/DDBJ databases">
        <authorList>
            <person name="Nieuwenhuis M."/>
            <person name="Van De Peppel L.J.J."/>
        </authorList>
    </citation>
    <scope>NUCLEOTIDE SEQUENCE</scope>
    <source>
        <strain evidence="1">AP01</strain>
        <tissue evidence="1">Mycelium</tissue>
    </source>
</reference>
<reference evidence="1" key="2">
    <citation type="submission" date="2021-10" db="EMBL/GenBank/DDBJ databases">
        <title>Phylogenomics reveals ancestral predisposition of the termite-cultivated fungus Termitomyces towards a domesticated lifestyle.</title>
        <authorList>
            <person name="Auxier B."/>
            <person name="Grum-Grzhimaylo A."/>
            <person name="Cardenas M.E."/>
            <person name="Lodge J.D."/>
            <person name="Laessoe T."/>
            <person name="Pedersen O."/>
            <person name="Smith M.E."/>
            <person name="Kuyper T.W."/>
            <person name="Franco-Molano E.A."/>
            <person name="Baroni T.J."/>
            <person name="Aanen D.K."/>
        </authorList>
    </citation>
    <scope>NUCLEOTIDE SEQUENCE</scope>
    <source>
        <strain evidence="1">AP01</strain>
        <tissue evidence="1">Mycelium</tissue>
    </source>
</reference>
<comment type="caution">
    <text evidence="1">The sequence shown here is derived from an EMBL/GenBank/DDBJ whole genome shotgun (WGS) entry which is preliminary data.</text>
</comment>
<dbReference type="EMBL" id="JABCKV010000016">
    <property type="protein sequence ID" value="KAG5646809.1"/>
    <property type="molecule type" value="Genomic_DNA"/>
</dbReference>